<protein>
    <recommendedName>
        <fullName evidence="3">Cupin</fullName>
    </recommendedName>
</protein>
<proteinExistence type="predicted"/>
<dbReference type="Proteomes" id="UP001162891">
    <property type="component" value="Chromosome"/>
</dbReference>
<evidence type="ECO:0008006" key="3">
    <source>
        <dbReference type="Google" id="ProtNLM"/>
    </source>
</evidence>
<name>A0ABM7WV40_9BACT</name>
<dbReference type="EMBL" id="AP025591">
    <property type="protein sequence ID" value="BDG03380.1"/>
    <property type="molecule type" value="Genomic_DNA"/>
</dbReference>
<dbReference type="SUPFAM" id="SSF51182">
    <property type="entry name" value="RmlC-like cupins"/>
    <property type="match status" value="1"/>
</dbReference>
<keyword evidence="2" id="KW-1185">Reference proteome</keyword>
<sequence length="120" mass="12727">MPTLIEKPTVVAAAGNKPKRIEEYVGRVNSGTAAVSVARMVSPGGWVEPGQTPAFDEYTVVLRGVLRVASRDGSVDVRAGQAVIARAGEWVRYSTPEAEGAEYVAVCLPAFSPESVHRDS</sequence>
<dbReference type="InterPro" id="IPR014710">
    <property type="entry name" value="RmlC-like_jellyroll"/>
</dbReference>
<dbReference type="RefSeq" id="WP_248361338.1">
    <property type="nucleotide sequence ID" value="NZ_AP025591.1"/>
</dbReference>
<dbReference type="Gene3D" id="2.60.120.10">
    <property type="entry name" value="Jelly Rolls"/>
    <property type="match status" value="1"/>
</dbReference>
<evidence type="ECO:0000313" key="2">
    <source>
        <dbReference type="Proteomes" id="UP001162891"/>
    </source>
</evidence>
<gene>
    <name evidence="1" type="ORF">AMOR_23760</name>
</gene>
<organism evidence="1 2">
    <name type="scientific">Anaeromyxobacter oryzae</name>
    <dbReference type="NCBI Taxonomy" id="2918170"/>
    <lineage>
        <taxon>Bacteria</taxon>
        <taxon>Pseudomonadati</taxon>
        <taxon>Myxococcota</taxon>
        <taxon>Myxococcia</taxon>
        <taxon>Myxococcales</taxon>
        <taxon>Cystobacterineae</taxon>
        <taxon>Anaeromyxobacteraceae</taxon>
        <taxon>Anaeromyxobacter</taxon>
    </lineage>
</organism>
<reference evidence="2" key="1">
    <citation type="journal article" date="2022" name="Int. J. Syst. Evol. Microbiol.">
        <title>Anaeromyxobacter oryzae sp. nov., Anaeromyxobacter diazotrophicus sp. nov. and Anaeromyxobacter paludicola sp. nov., isolated from paddy soils.</title>
        <authorList>
            <person name="Itoh H."/>
            <person name="Xu Z."/>
            <person name="Mise K."/>
            <person name="Masuda Y."/>
            <person name="Ushijima N."/>
            <person name="Hayakawa C."/>
            <person name="Shiratori Y."/>
            <person name="Senoo K."/>
        </authorList>
    </citation>
    <scope>NUCLEOTIDE SEQUENCE [LARGE SCALE GENOMIC DNA]</scope>
    <source>
        <strain evidence="2">Red232</strain>
    </source>
</reference>
<dbReference type="InterPro" id="IPR011051">
    <property type="entry name" value="RmlC_Cupin_sf"/>
</dbReference>
<accession>A0ABM7WV40</accession>
<evidence type="ECO:0000313" key="1">
    <source>
        <dbReference type="EMBL" id="BDG03380.1"/>
    </source>
</evidence>